<evidence type="ECO:0000313" key="3">
    <source>
        <dbReference type="Proteomes" id="UP000694557"/>
    </source>
</evidence>
<dbReference type="InterPro" id="IPR010695">
    <property type="entry name" value="FAIM1"/>
</dbReference>
<dbReference type="PANTHER" id="PTHR13088">
    <property type="entry name" value="FAS APOPTOTIC INHIBITORY MOLECULE FAIM"/>
    <property type="match status" value="1"/>
</dbReference>
<reference evidence="2" key="1">
    <citation type="submission" date="2025-05" db="UniProtKB">
        <authorList>
            <consortium name="Ensembl"/>
        </authorList>
    </citation>
    <scope>IDENTIFICATION</scope>
</reference>
<dbReference type="Ensembl" id="ENSOKIT00005123793.1">
    <property type="protein sequence ID" value="ENSOKIP00005115732.1"/>
    <property type="gene ID" value="ENSOKIG00005050166.1"/>
</dbReference>
<dbReference type="GO" id="GO:1902042">
    <property type="term" value="P:negative regulation of extrinsic apoptotic signaling pathway via death domain receptors"/>
    <property type="evidence" value="ECO:0007669"/>
    <property type="project" value="TreeGrafter"/>
</dbReference>
<dbReference type="Ensembl" id="ENSOKIT00005123785.1">
    <property type="protein sequence ID" value="ENSOKIP00005115724.1"/>
    <property type="gene ID" value="ENSOKIG00005050166.1"/>
</dbReference>
<dbReference type="PANTHER" id="PTHR13088:SF3">
    <property type="entry name" value="FAS APOPTOTIC INHIBITORY MOLECULE 1"/>
    <property type="match status" value="1"/>
</dbReference>
<dbReference type="Pfam" id="PF06905">
    <property type="entry name" value="FAIM1"/>
    <property type="match status" value="1"/>
</dbReference>
<accession>A0A8C7LE95</accession>
<name>A0A8C7LE95_ONCKI</name>
<protein>
    <submittedName>
        <fullName evidence="1 2">Fas apoptotic inhibitory molecule</fullName>
    </submittedName>
</protein>
<dbReference type="Ensembl" id="ENSOKIT00005123790.1">
    <property type="protein sequence ID" value="ENSOKIP00005115729.1"/>
    <property type="gene ID" value="ENSOKIG00005050166.1"/>
</dbReference>
<dbReference type="FunFam" id="2.40.128.180:FF:000001">
    <property type="entry name" value="Fas apoptotic inhibitory molecule 1"/>
    <property type="match status" value="1"/>
</dbReference>
<dbReference type="Ensembl" id="ENSOKIT00005113547.1">
    <property type="protein sequence ID" value="ENSOKIP00005105915.1"/>
    <property type="gene ID" value="ENSOKIG00005046573.1"/>
</dbReference>
<dbReference type="InterPro" id="IPR038513">
    <property type="entry name" value="FAIM1_dom_sf"/>
</dbReference>
<dbReference type="Gene3D" id="2.40.128.180">
    <property type="match status" value="2"/>
</dbReference>
<proteinExistence type="predicted"/>
<dbReference type="GeneTree" id="ENSGT00390000007364"/>
<keyword evidence="3" id="KW-1185">Reference proteome</keyword>
<sequence length="181" mass="20314">MMAGDVVGIWEVALSDGVYRIEFEHGTATGKRVVWINGQEVLRRDWMFKLVGKETFTVGGMETKATVNIEAISGFTYEYTLEIDGKSLQKFIDNRSKVTKTWVLQVDGVDCRIVLEKDTMDVWFNGQKMETEGEFVDDGTETHFTVADHECCIKALSSGKKRAGIVHYLMVDGEAVAGWTD</sequence>
<evidence type="ECO:0000313" key="1">
    <source>
        <dbReference type="Ensembl" id="ENSOKIP00005105915.1"/>
    </source>
</evidence>
<dbReference type="KEGG" id="oki:109883552"/>
<evidence type="ECO:0000313" key="2">
    <source>
        <dbReference type="Ensembl" id="ENSOKIP00005115729.1"/>
    </source>
</evidence>
<organism evidence="2 3">
    <name type="scientific">Oncorhynchus kisutch</name>
    <name type="common">Coho salmon</name>
    <name type="synonym">Salmo kisutch</name>
    <dbReference type="NCBI Taxonomy" id="8019"/>
    <lineage>
        <taxon>Eukaryota</taxon>
        <taxon>Metazoa</taxon>
        <taxon>Chordata</taxon>
        <taxon>Craniata</taxon>
        <taxon>Vertebrata</taxon>
        <taxon>Euteleostomi</taxon>
        <taxon>Actinopterygii</taxon>
        <taxon>Neopterygii</taxon>
        <taxon>Teleostei</taxon>
        <taxon>Protacanthopterygii</taxon>
        <taxon>Salmoniformes</taxon>
        <taxon>Salmonidae</taxon>
        <taxon>Salmoninae</taxon>
        <taxon>Oncorhynchus</taxon>
    </lineage>
</organism>
<dbReference type="AlphaFoldDB" id="A0A8C7LE95"/>
<gene>
    <name evidence="2" type="primary">FAIM</name>
</gene>
<dbReference type="Proteomes" id="UP000694557">
    <property type="component" value="Unassembled WGS sequence"/>
</dbReference>
<dbReference type="Ensembl" id="ENSOKIT00005123788.1">
    <property type="protein sequence ID" value="ENSOKIP00005115727.1"/>
    <property type="gene ID" value="ENSOKIG00005050166.1"/>
</dbReference>